<feature type="non-terminal residue" evidence="1">
    <location>
        <position position="1"/>
    </location>
</feature>
<dbReference type="Proteomes" id="UP000005466">
    <property type="component" value="Unassembled WGS sequence"/>
</dbReference>
<dbReference type="HOGENOM" id="CLU_3037202_0_0_6"/>
<evidence type="ECO:0000313" key="2">
    <source>
        <dbReference type="Proteomes" id="UP000005466"/>
    </source>
</evidence>
<organism evidence="1 2">
    <name type="scientific">Pseudomonas savastanoi pv. glycinea str. race 4</name>
    <dbReference type="NCBI Taxonomy" id="875330"/>
    <lineage>
        <taxon>Bacteria</taxon>
        <taxon>Pseudomonadati</taxon>
        <taxon>Pseudomonadota</taxon>
        <taxon>Gammaproteobacteria</taxon>
        <taxon>Pseudomonadales</taxon>
        <taxon>Pseudomonadaceae</taxon>
        <taxon>Pseudomonas</taxon>
    </lineage>
</organism>
<proteinExistence type="predicted"/>
<reference evidence="1 2" key="1">
    <citation type="journal article" date="2011" name="PLoS Pathog.">
        <title>Dynamic evolution of pathogenicity revealed by sequencing and comparative genomics of 19 Pseudomonas syringae isolates.</title>
        <authorList>
            <person name="Baltrus D.A."/>
            <person name="Nishimura M.T."/>
            <person name="Romanchuk A."/>
            <person name="Chang J.H."/>
            <person name="Mukhtar M.S."/>
            <person name="Cherkis K."/>
            <person name="Roach J."/>
            <person name="Grant S.R."/>
            <person name="Jones C.D."/>
            <person name="Dangl J.L."/>
        </authorList>
    </citation>
    <scope>NUCLEOTIDE SEQUENCE [LARGE SCALE GENOMIC DNA]</scope>
    <source>
        <strain evidence="2">race 4</strain>
    </source>
</reference>
<name>F3C4N5_PSESG</name>
<sequence>SAETDVQGLASVIVRNEGLNIIAAEVTQPVKDNIDIAERGLFTSLTFVGEAHHD</sequence>
<comment type="caution">
    <text evidence="1">The sequence shown here is derived from an EMBL/GenBank/DDBJ whole genome shotgun (WGS) entry which is preliminary data.</text>
</comment>
<evidence type="ECO:0000313" key="1">
    <source>
        <dbReference type="EMBL" id="EGH12800.1"/>
    </source>
</evidence>
<dbReference type="AlphaFoldDB" id="F3C4N5"/>
<dbReference type="PATRIC" id="fig|875330.6.peg.2273"/>
<gene>
    <name evidence="1" type="ORF">Pgy4_13051</name>
</gene>
<protein>
    <submittedName>
        <fullName evidence="1">Nickel transport system substrate-binding protein</fullName>
    </submittedName>
</protein>
<accession>F3C4N5</accession>
<dbReference type="EMBL" id="ADWY01000571">
    <property type="protein sequence ID" value="EGH12800.1"/>
    <property type="molecule type" value="Genomic_DNA"/>
</dbReference>